<dbReference type="Proteomes" id="UP001304895">
    <property type="component" value="Unassembled WGS sequence"/>
</dbReference>
<reference evidence="2" key="1">
    <citation type="journal article" date="2023" name="Mol. Phylogenet. Evol.">
        <title>Genome-scale phylogeny and comparative genomics of the fungal order Sordariales.</title>
        <authorList>
            <person name="Hensen N."/>
            <person name="Bonometti L."/>
            <person name="Westerberg I."/>
            <person name="Brannstrom I.O."/>
            <person name="Guillou S."/>
            <person name="Cros-Aarteil S."/>
            <person name="Calhoun S."/>
            <person name="Haridas S."/>
            <person name="Kuo A."/>
            <person name="Mondo S."/>
            <person name="Pangilinan J."/>
            <person name="Riley R."/>
            <person name="LaButti K."/>
            <person name="Andreopoulos B."/>
            <person name="Lipzen A."/>
            <person name="Chen C."/>
            <person name="Yan M."/>
            <person name="Daum C."/>
            <person name="Ng V."/>
            <person name="Clum A."/>
            <person name="Steindorff A."/>
            <person name="Ohm R.A."/>
            <person name="Martin F."/>
            <person name="Silar P."/>
            <person name="Natvig D.O."/>
            <person name="Lalanne C."/>
            <person name="Gautier V."/>
            <person name="Ament-Velasquez S.L."/>
            <person name="Kruys A."/>
            <person name="Hutchinson M.I."/>
            <person name="Powell A.J."/>
            <person name="Barry K."/>
            <person name="Miller A.N."/>
            <person name="Grigoriev I.V."/>
            <person name="Debuchy R."/>
            <person name="Gladieux P."/>
            <person name="Hiltunen Thoren M."/>
            <person name="Johannesson H."/>
        </authorList>
    </citation>
    <scope>NUCLEOTIDE SEQUENCE</scope>
    <source>
        <strain evidence="2">CBS 123565</strain>
    </source>
</reference>
<dbReference type="PANTHER" id="PTHR47190:SF1">
    <property type="entry name" value="GLUCOSE-METHANOL-CHOLINE OXIDOREDUCTASE N-TERMINAL DOMAIN-CONTAINING PROTEIN"/>
    <property type="match status" value="1"/>
</dbReference>
<feature type="domain" description="Cellobiose dehydrogenase-like cytochrome" evidence="1">
    <location>
        <begin position="1"/>
        <end position="182"/>
    </location>
</feature>
<accession>A0AAN6UJM5</accession>
<organism evidence="2 3">
    <name type="scientific">Trichocladium antarcticum</name>
    <dbReference type="NCBI Taxonomy" id="1450529"/>
    <lineage>
        <taxon>Eukaryota</taxon>
        <taxon>Fungi</taxon>
        <taxon>Dikarya</taxon>
        <taxon>Ascomycota</taxon>
        <taxon>Pezizomycotina</taxon>
        <taxon>Sordariomycetes</taxon>
        <taxon>Sordariomycetidae</taxon>
        <taxon>Sordariales</taxon>
        <taxon>Chaetomiaceae</taxon>
        <taxon>Trichocladium</taxon>
    </lineage>
</organism>
<dbReference type="EMBL" id="MU853410">
    <property type="protein sequence ID" value="KAK4133975.1"/>
    <property type="molecule type" value="Genomic_DNA"/>
</dbReference>
<dbReference type="AlphaFoldDB" id="A0AAN6UJM5"/>
<comment type="caution">
    <text evidence="2">The sequence shown here is derived from an EMBL/GenBank/DDBJ whole genome shotgun (WGS) entry which is preliminary data.</text>
</comment>
<evidence type="ECO:0000313" key="2">
    <source>
        <dbReference type="EMBL" id="KAK4133975.1"/>
    </source>
</evidence>
<dbReference type="CDD" id="cd09630">
    <property type="entry name" value="CDH_like_cytochrome"/>
    <property type="match status" value="1"/>
</dbReference>
<dbReference type="PANTHER" id="PTHR47190">
    <property type="entry name" value="DEHYDROGENASE, PUTATIVE-RELATED"/>
    <property type="match status" value="1"/>
</dbReference>
<dbReference type="Pfam" id="PF16010">
    <property type="entry name" value="CDH-cyt"/>
    <property type="match status" value="1"/>
</dbReference>
<reference evidence="2" key="2">
    <citation type="submission" date="2023-05" db="EMBL/GenBank/DDBJ databases">
        <authorList>
            <consortium name="Lawrence Berkeley National Laboratory"/>
            <person name="Steindorff A."/>
            <person name="Hensen N."/>
            <person name="Bonometti L."/>
            <person name="Westerberg I."/>
            <person name="Brannstrom I.O."/>
            <person name="Guillou S."/>
            <person name="Cros-Aarteil S."/>
            <person name="Calhoun S."/>
            <person name="Haridas S."/>
            <person name="Kuo A."/>
            <person name="Mondo S."/>
            <person name="Pangilinan J."/>
            <person name="Riley R."/>
            <person name="Labutti K."/>
            <person name="Andreopoulos B."/>
            <person name="Lipzen A."/>
            <person name="Chen C."/>
            <person name="Yanf M."/>
            <person name="Daum C."/>
            <person name="Ng V."/>
            <person name="Clum A."/>
            <person name="Ohm R."/>
            <person name="Martin F."/>
            <person name="Silar P."/>
            <person name="Natvig D."/>
            <person name="Lalanne C."/>
            <person name="Gautier V."/>
            <person name="Ament-Velasquez S.L."/>
            <person name="Kruys A."/>
            <person name="Hutchinson M.I."/>
            <person name="Powell A.J."/>
            <person name="Barry K."/>
            <person name="Miller A.N."/>
            <person name="Grigoriev I.V."/>
            <person name="Debuchy R."/>
            <person name="Gladieux P."/>
            <person name="Thoren M.H."/>
            <person name="Johannesson H."/>
        </authorList>
    </citation>
    <scope>NUCLEOTIDE SEQUENCE</scope>
    <source>
        <strain evidence="2">CBS 123565</strain>
    </source>
</reference>
<protein>
    <submittedName>
        <fullName evidence="2">Iron reductase domain protein</fullName>
    </submittedName>
</protein>
<dbReference type="SUPFAM" id="SSF49344">
    <property type="entry name" value="CBD9-like"/>
    <property type="match status" value="1"/>
</dbReference>
<name>A0AAN6UJM5_9PEZI</name>
<sequence>YTDINTNITFYGHAPPSGYRFGMVLPEEPTGDVILQIVAPLQDGAGWGGLSFGSSMIGPLLFATWPFGNRVMTAPRMAKNYTPAGVTLYTDHQMPLTTIKSGTFVNKTHISSTFRCRGCVNGDSFDPTPHSTRDVIFSYAYSRTAVANPGRLEARLSDHTATGGGYASFRVVLADAKSSEYDKYAAMA</sequence>
<keyword evidence="3" id="KW-1185">Reference proteome</keyword>
<dbReference type="Gene3D" id="2.60.40.1210">
    <property type="entry name" value="Cellobiose dehydrogenase, cytochrome domain"/>
    <property type="match status" value="1"/>
</dbReference>
<proteinExistence type="predicted"/>
<evidence type="ECO:0000313" key="3">
    <source>
        <dbReference type="Proteomes" id="UP001304895"/>
    </source>
</evidence>
<feature type="non-terminal residue" evidence="2">
    <location>
        <position position="1"/>
    </location>
</feature>
<dbReference type="InterPro" id="IPR015920">
    <property type="entry name" value="Cellobiose_DH-like_cyt"/>
</dbReference>
<gene>
    <name evidence="2" type="ORF">BT67DRAFT_356147</name>
</gene>
<evidence type="ECO:0000259" key="1">
    <source>
        <dbReference type="Pfam" id="PF16010"/>
    </source>
</evidence>
<dbReference type="InterPro" id="IPR053208">
    <property type="entry name" value="GMC_Oxidoreductase_CD"/>
</dbReference>
<feature type="non-terminal residue" evidence="2">
    <location>
        <position position="188"/>
    </location>
</feature>